<protein>
    <recommendedName>
        <fullName evidence="2">histidine kinase</fullName>
        <ecNumber evidence="2">2.7.13.3</ecNumber>
    </recommendedName>
</protein>
<dbReference type="InterPro" id="IPR004358">
    <property type="entry name" value="Sig_transdc_His_kin-like_C"/>
</dbReference>
<sequence>MQLYSSLSRIGFLKSYSVKFLFVAFLGIHIPLIGIIFFIVLNKDHHLTAFSIITYTLILTLVATGLTLVILNQLIKPIQRAKKALRSYLDQNELPKLPTYFTDEVGILLQDIQLTVTSVDNLLNEKKDLVSMLSHDLRTPTITMLDTVRLLQESPSERMNLAPYLANLQQVGQKQLDLMDSVLSLLRQDEWTGQTLKKTPVMLGPMIRSAILSMQMTLVAKRLQIVQEIPPKLQVNVEAASFEQVLNNLLVNAVKFSHPGQTISIQAEEKEGNIYIRFRDQGMGFAPETGERLFDRFTKYQKVGTAGEPSNGIGLFLCQKTMQKHGGSLSAQSAGMGQGATFTIELPKK</sequence>
<dbReference type="Pfam" id="PF02518">
    <property type="entry name" value="HATPase_c"/>
    <property type="match status" value="1"/>
</dbReference>
<dbReference type="RefSeq" id="WP_048921953.1">
    <property type="nucleotide sequence ID" value="NZ_CP010777.1"/>
</dbReference>
<name>A0A0H4VM41_9BACT</name>
<dbReference type="SMART" id="SM00387">
    <property type="entry name" value="HATPase_c"/>
    <property type="match status" value="1"/>
</dbReference>
<dbReference type="OrthoDB" id="9813151at2"/>
<feature type="transmembrane region" description="Helical" evidence="6">
    <location>
        <begin position="20"/>
        <end position="40"/>
    </location>
</feature>
<keyword evidence="6" id="KW-1133">Transmembrane helix</keyword>
<evidence type="ECO:0000256" key="3">
    <source>
        <dbReference type="ARBA" id="ARBA00022553"/>
    </source>
</evidence>
<dbReference type="PROSITE" id="PS50109">
    <property type="entry name" value="HIS_KIN"/>
    <property type="match status" value="1"/>
</dbReference>
<dbReference type="PANTHER" id="PTHR43547">
    <property type="entry name" value="TWO-COMPONENT HISTIDINE KINASE"/>
    <property type="match status" value="1"/>
</dbReference>
<dbReference type="EC" id="2.7.13.3" evidence="2"/>
<keyword evidence="9" id="KW-1185">Reference proteome</keyword>
<accession>A0A0H4VM41</accession>
<keyword evidence="6" id="KW-0812">Transmembrane</keyword>
<keyword evidence="6" id="KW-0472">Membrane</keyword>
<feature type="transmembrane region" description="Helical" evidence="6">
    <location>
        <begin position="52"/>
        <end position="75"/>
    </location>
</feature>
<dbReference type="CDD" id="cd00082">
    <property type="entry name" value="HisKA"/>
    <property type="match status" value="1"/>
</dbReference>
<evidence type="ECO:0000256" key="6">
    <source>
        <dbReference type="SAM" id="Phobius"/>
    </source>
</evidence>
<keyword evidence="4" id="KW-0808">Transferase</keyword>
<dbReference type="Gene3D" id="3.30.565.10">
    <property type="entry name" value="Histidine kinase-like ATPase, C-terminal domain"/>
    <property type="match status" value="1"/>
</dbReference>
<reference evidence="8 9" key="1">
    <citation type="submission" date="2015-01" db="EMBL/GenBank/DDBJ databases">
        <title>Rufibacter sp./DG31D/ whole genome sequencing.</title>
        <authorList>
            <person name="Kim M.K."/>
            <person name="Srinivasan S."/>
            <person name="Lee J.-J."/>
        </authorList>
    </citation>
    <scope>NUCLEOTIDE SEQUENCE [LARGE SCALE GENOMIC DNA]</scope>
    <source>
        <strain evidence="8 9">DG31D</strain>
    </source>
</reference>
<evidence type="ECO:0000313" key="8">
    <source>
        <dbReference type="EMBL" id="AKQ46905.1"/>
    </source>
</evidence>
<dbReference type="KEGG" id="ruf:TH63_16725"/>
<dbReference type="EMBL" id="CP010777">
    <property type="protein sequence ID" value="AKQ46905.1"/>
    <property type="molecule type" value="Genomic_DNA"/>
</dbReference>
<feature type="domain" description="Histidine kinase" evidence="7">
    <location>
        <begin position="132"/>
        <end position="349"/>
    </location>
</feature>
<dbReference type="SUPFAM" id="SSF55874">
    <property type="entry name" value="ATPase domain of HSP90 chaperone/DNA topoisomerase II/histidine kinase"/>
    <property type="match status" value="1"/>
</dbReference>
<evidence type="ECO:0000313" key="9">
    <source>
        <dbReference type="Proteomes" id="UP000036458"/>
    </source>
</evidence>
<dbReference type="GO" id="GO:0000155">
    <property type="term" value="F:phosphorelay sensor kinase activity"/>
    <property type="evidence" value="ECO:0007669"/>
    <property type="project" value="InterPro"/>
</dbReference>
<dbReference type="InterPro" id="IPR003594">
    <property type="entry name" value="HATPase_dom"/>
</dbReference>
<dbReference type="PRINTS" id="PR00344">
    <property type="entry name" value="BCTRLSENSOR"/>
</dbReference>
<dbReference type="InterPro" id="IPR036097">
    <property type="entry name" value="HisK_dim/P_sf"/>
</dbReference>
<dbReference type="PATRIC" id="fig|1379910.4.peg.3646"/>
<dbReference type="InterPro" id="IPR036890">
    <property type="entry name" value="HATPase_C_sf"/>
</dbReference>
<dbReference type="InterPro" id="IPR003661">
    <property type="entry name" value="HisK_dim/P_dom"/>
</dbReference>
<dbReference type="STRING" id="1379910.TH63_16725"/>
<evidence type="ECO:0000259" key="7">
    <source>
        <dbReference type="PROSITE" id="PS50109"/>
    </source>
</evidence>
<proteinExistence type="predicted"/>
<keyword evidence="3" id="KW-0597">Phosphoprotein</keyword>
<dbReference type="InterPro" id="IPR005467">
    <property type="entry name" value="His_kinase_dom"/>
</dbReference>
<evidence type="ECO:0000256" key="4">
    <source>
        <dbReference type="ARBA" id="ARBA00022679"/>
    </source>
</evidence>
<dbReference type="PANTHER" id="PTHR43547:SF2">
    <property type="entry name" value="HYBRID SIGNAL TRANSDUCTION HISTIDINE KINASE C"/>
    <property type="match status" value="1"/>
</dbReference>
<evidence type="ECO:0000256" key="2">
    <source>
        <dbReference type="ARBA" id="ARBA00012438"/>
    </source>
</evidence>
<dbReference type="FunFam" id="3.30.565.10:FF:000006">
    <property type="entry name" value="Sensor histidine kinase WalK"/>
    <property type="match status" value="1"/>
</dbReference>
<organism evidence="8 9">
    <name type="scientific">Rufibacter radiotolerans</name>
    <dbReference type="NCBI Taxonomy" id="1379910"/>
    <lineage>
        <taxon>Bacteria</taxon>
        <taxon>Pseudomonadati</taxon>
        <taxon>Bacteroidota</taxon>
        <taxon>Cytophagia</taxon>
        <taxon>Cytophagales</taxon>
        <taxon>Hymenobacteraceae</taxon>
        <taxon>Rufibacter</taxon>
    </lineage>
</organism>
<dbReference type="AlphaFoldDB" id="A0A0H4VM41"/>
<dbReference type="SUPFAM" id="SSF47384">
    <property type="entry name" value="Homodimeric domain of signal transducing histidine kinase"/>
    <property type="match status" value="1"/>
</dbReference>
<evidence type="ECO:0000256" key="5">
    <source>
        <dbReference type="ARBA" id="ARBA00022777"/>
    </source>
</evidence>
<dbReference type="Proteomes" id="UP000036458">
    <property type="component" value="Chromosome"/>
</dbReference>
<evidence type="ECO:0000256" key="1">
    <source>
        <dbReference type="ARBA" id="ARBA00000085"/>
    </source>
</evidence>
<gene>
    <name evidence="8" type="ORF">TH63_16725</name>
</gene>
<comment type="catalytic activity">
    <reaction evidence="1">
        <text>ATP + protein L-histidine = ADP + protein N-phospho-L-histidine.</text>
        <dbReference type="EC" id="2.7.13.3"/>
    </reaction>
</comment>
<keyword evidence="5" id="KW-0418">Kinase</keyword>
<dbReference type="Gene3D" id="1.10.287.130">
    <property type="match status" value="1"/>
</dbReference>